<gene>
    <name evidence="1" type="ORF">D9613_011865</name>
</gene>
<name>A0A8H4QKC2_9AGAR</name>
<sequence>MEDIVQPTICLPSELWLEIFVKTTERDNLSHSRLETARRCSQVCQLWRTLLLSSAHIWGRLMELDYLGHATDEWKELVLSRVGNALLWITGRISSTTWRFFVKLLDEKWENVQILEVLESPGTRIYPEGTGAFLGRPAPNLVSLNLRLYNRFPMTQTFTLFSNFAPRLREIETSFVLNINPPFTWLSNLHRISFHANYTSSNILSILQVMPQLRRLRIWRGQSSNVVHQPEGVSDIIPIRLPRLQSLQIFHCTQSDALPFLELIKPSPTCSITILTTCSPPVNNPDSYVGIQDPSSRFYCASLPWILAYMKARGPRSISLAADDLNHVFRMLDHRSPQISQLYKLEEECLDIKVHLDNYCHSALAELARSSDIFSSVRQLSLFVDKHDSWVPLYNAFSSVTELTLCAYKIDLTALHADHKEQKQSILFPQLRSLRVVLEGSASALDSDIVPGILDFMENRAGVGLPLSCFHLLVQDPGPRIALSDNDKERLANLPGLSVKISHHH</sequence>
<accession>A0A8H4QKC2</accession>
<dbReference type="InterPro" id="IPR032675">
    <property type="entry name" value="LRR_dom_sf"/>
</dbReference>
<dbReference type="AlphaFoldDB" id="A0A8H4QKC2"/>
<dbReference type="SUPFAM" id="SSF52047">
    <property type="entry name" value="RNI-like"/>
    <property type="match status" value="1"/>
</dbReference>
<keyword evidence="2" id="KW-1185">Reference proteome</keyword>
<reference evidence="1 2" key="1">
    <citation type="submission" date="2019-12" db="EMBL/GenBank/DDBJ databases">
        <authorList>
            <person name="Floudas D."/>
            <person name="Bentzer J."/>
            <person name="Ahren D."/>
            <person name="Johansson T."/>
            <person name="Persson P."/>
            <person name="Tunlid A."/>
        </authorList>
    </citation>
    <scope>NUCLEOTIDE SEQUENCE [LARGE SCALE GENOMIC DNA]</scope>
    <source>
        <strain evidence="1 2">CBS 102.39</strain>
    </source>
</reference>
<evidence type="ECO:0000313" key="1">
    <source>
        <dbReference type="EMBL" id="KAF4612649.1"/>
    </source>
</evidence>
<comment type="caution">
    <text evidence="1">The sequence shown here is derived from an EMBL/GenBank/DDBJ whole genome shotgun (WGS) entry which is preliminary data.</text>
</comment>
<protein>
    <recommendedName>
        <fullName evidence="3">F-box domain-containing protein</fullName>
    </recommendedName>
</protein>
<dbReference type="Gene3D" id="3.80.10.10">
    <property type="entry name" value="Ribonuclease Inhibitor"/>
    <property type="match status" value="1"/>
</dbReference>
<dbReference type="Proteomes" id="UP000521872">
    <property type="component" value="Unassembled WGS sequence"/>
</dbReference>
<evidence type="ECO:0000313" key="2">
    <source>
        <dbReference type="Proteomes" id="UP000521872"/>
    </source>
</evidence>
<organism evidence="1 2">
    <name type="scientific">Agrocybe pediades</name>
    <dbReference type="NCBI Taxonomy" id="84607"/>
    <lineage>
        <taxon>Eukaryota</taxon>
        <taxon>Fungi</taxon>
        <taxon>Dikarya</taxon>
        <taxon>Basidiomycota</taxon>
        <taxon>Agaricomycotina</taxon>
        <taxon>Agaricomycetes</taxon>
        <taxon>Agaricomycetidae</taxon>
        <taxon>Agaricales</taxon>
        <taxon>Agaricineae</taxon>
        <taxon>Strophariaceae</taxon>
        <taxon>Agrocybe</taxon>
    </lineage>
</organism>
<evidence type="ECO:0008006" key="3">
    <source>
        <dbReference type="Google" id="ProtNLM"/>
    </source>
</evidence>
<proteinExistence type="predicted"/>
<dbReference type="EMBL" id="JAACJL010000047">
    <property type="protein sequence ID" value="KAF4612649.1"/>
    <property type="molecule type" value="Genomic_DNA"/>
</dbReference>